<organism evidence="1 2">
    <name type="scientific">Jiangella alba</name>
    <dbReference type="NCBI Taxonomy" id="561176"/>
    <lineage>
        <taxon>Bacteria</taxon>
        <taxon>Bacillati</taxon>
        <taxon>Actinomycetota</taxon>
        <taxon>Actinomycetes</taxon>
        <taxon>Jiangellales</taxon>
        <taxon>Jiangellaceae</taxon>
        <taxon>Jiangella</taxon>
    </lineage>
</organism>
<evidence type="ECO:0000313" key="2">
    <source>
        <dbReference type="Proteomes" id="UP000181980"/>
    </source>
</evidence>
<reference evidence="2" key="1">
    <citation type="submission" date="2016-10" db="EMBL/GenBank/DDBJ databases">
        <authorList>
            <person name="Varghese N."/>
            <person name="Submissions S."/>
        </authorList>
    </citation>
    <scope>NUCLEOTIDE SEQUENCE [LARGE SCALE GENOMIC DNA]</scope>
    <source>
        <strain evidence="2">DSM 45237</strain>
    </source>
</reference>
<name>A0A1H5KYV9_9ACTN</name>
<keyword evidence="2" id="KW-1185">Reference proteome</keyword>
<gene>
    <name evidence="1" type="ORF">SAMN04488561_2324</name>
</gene>
<dbReference type="Proteomes" id="UP000181980">
    <property type="component" value="Unassembled WGS sequence"/>
</dbReference>
<dbReference type="EMBL" id="FNUC01000003">
    <property type="protein sequence ID" value="SEE70005.1"/>
    <property type="molecule type" value="Genomic_DNA"/>
</dbReference>
<accession>A0A1H5KYV9</accession>
<proteinExistence type="predicted"/>
<evidence type="ECO:0000313" key="1">
    <source>
        <dbReference type="EMBL" id="SEE70005.1"/>
    </source>
</evidence>
<dbReference type="AlphaFoldDB" id="A0A1H5KYV9"/>
<dbReference type="RefSeq" id="WP_069112724.1">
    <property type="nucleotide sequence ID" value="NZ_FNUC01000003.1"/>
</dbReference>
<dbReference type="STRING" id="561176.SAMN04488561_2324"/>
<sequence length="64" mass="6922">MDPYLPETMAAERRRDLLAEAARRRLVAVATCCRGSALGRSVSRVRDAWAARSARRGAACCATA</sequence>
<protein>
    <submittedName>
        <fullName evidence="1">Uncharacterized protein</fullName>
    </submittedName>
</protein>